<evidence type="ECO:0000256" key="4">
    <source>
        <dbReference type="ARBA" id="ARBA00022801"/>
    </source>
</evidence>
<dbReference type="STRING" id="82801.SAMN04488506_2140"/>
<dbReference type="PANTHER" id="PTHR20854:SF4">
    <property type="entry name" value="INOSITOL-1-MONOPHOSPHATASE-RELATED"/>
    <property type="match status" value="1"/>
</dbReference>
<dbReference type="InterPro" id="IPR000760">
    <property type="entry name" value="Inositol_monophosphatase-like"/>
</dbReference>
<keyword evidence="5 6" id="KW-0460">Magnesium</keyword>
<dbReference type="Gene3D" id="3.30.540.10">
    <property type="entry name" value="Fructose-1,6-Bisphosphatase, subunit A, domain 1"/>
    <property type="match status" value="1"/>
</dbReference>
<dbReference type="GO" id="GO:0007165">
    <property type="term" value="P:signal transduction"/>
    <property type="evidence" value="ECO:0007669"/>
    <property type="project" value="TreeGrafter"/>
</dbReference>
<comment type="cofactor">
    <cofactor evidence="1 6">
        <name>Mg(2+)</name>
        <dbReference type="ChEBI" id="CHEBI:18420"/>
    </cofactor>
</comment>
<feature type="binding site" evidence="6">
    <location>
        <position position="89"/>
    </location>
    <ligand>
        <name>Mg(2+)</name>
        <dbReference type="ChEBI" id="CHEBI:18420"/>
        <label>1</label>
        <note>catalytic</note>
    </ligand>
</feature>
<accession>A0A1I5YNB6</accession>
<sequence>MEQINKRNELITQWVLEAGKTIKDSFEKSIQVEEKSNRNDLVTEMDKKTEEMLIKNIRQHFPDERIFAEESDNEEIKDLNGVVWIIDPIDGTLNFVKQQNDFAVMVAVYEDGIGQMAYIYNVMKDELYSAIKGQGASCNGQRIDTVQDLPLKDGLVAISSLLLSGKNEAVRQVARKSNGVRMIGSAGLETLYVSTGRLVAYIAASLAPWDIAAGKLIAEEVGLVYTQANGEKIDLLKKNPVVVATPAAHQEIIQHLTEKES</sequence>
<evidence type="ECO:0000313" key="8">
    <source>
        <dbReference type="Proteomes" id="UP000199136"/>
    </source>
</evidence>
<evidence type="ECO:0000256" key="2">
    <source>
        <dbReference type="ARBA" id="ARBA00005152"/>
    </source>
</evidence>
<reference evidence="7 8" key="1">
    <citation type="submission" date="2016-10" db="EMBL/GenBank/DDBJ databases">
        <authorList>
            <person name="de Groot N.N."/>
        </authorList>
    </citation>
    <scope>NUCLEOTIDE SEQUENCE [LARGE SCALE GENOMIC DNA]</scope>
    <source>
        <strain evidence="7 8">DSM 20581</strain>
    </source>
</reference>
<dbReference type="Pfam" id="PF00459">
    <property type="entry name" value="Inositol_P"/>
    <property type="match status" value="1"/>
</dbReference>
<dbReference type="PRINTS" id="PR00377">
    <property type="entry name" value="IMPHPHTASES"/>
</dbReference>
<dbReference type="PANTHER" id="PTHR20854">
    <property type="entry name" value="INOSITOL MONOPHOSPHATASE"/>
    <property type="match status" value="1"/>
</dbReference>
<keyword evidence="3 6" id="KW-0479">Metal-binding</keyword>
<name>A0A1I5YNB6_9LACT</name>
<protein>
    <submittedName>
        <fullName evidence="7">Myo-inositol-1(Or 4)-monophosphatase</fullName>
    </submittedName>
</protein>
<dbReference type="PRINTS" id="PR00378">
    <property type="entry name" value="LIIMPHPHTASE"/>
</dbReference>
<dbReference type="EMBL" id="FOXW01000010">
    <property type="protein sequence ID" value="SFQ45739.1"/>
    <property type="molecule type" value="Genomic_DNA"/>
</dbReference>
<organism evidence="7 8">
    <name type="scientific">Desemzia incerta</name>
    <dbReference type="NCBI Taxonomy" id="82801"/>
    <lineage>
        <taxon>Bacteria</taxon>
        <taxon>Bacillati</taxon>
        <taxon>Bacillota</taxon>
        <taxon>Bacilli</taxon>
        <taxon>Lactobacillales</taxon>
        <taxon>Carnobacteriaceae</taxon>
        <taxon>Desemzia</taxon>
    </lineage>
</organism>
<dbReference type="GO" id="GO:0008934">
    <property type="term" value="F:inositol monophosphate 1-phosphatase activity"/>
    <property type="evidence" value="ECO:0007669"/>
    <property type="project" value="TreeGrafter"/>
</dbReference>
<evidence type="ECO:0000256" key="5">
    <source>
        <dbReference type="ARBA" id="ARBA00022842"/>
    </source>
</evidence>
<dbReference type="AlphaFoldDB" id="A0A1I5YNB6"/>
<feature type="binding site" evidence="6">
    <location>
        <position position="87"/>
    </location>
    <ligand>
        <name>Mg(2+)</name>
        <dbReference type="ChEBI" id="CHEBI:18420"/>
        <label>1</label>
        <note>catalytic</note>
    </ligand>
</feature>
<dbReference type="UniPathway" id="UPA00823">
    <property type="reaction ID" value="UER00788"/>
</dbReference>
<gene>
    <name evidence="7" type="ORF">SAMN04488506_2140</name>
</gene>
<evidence type="ECO:0000256" key="3">
    <source>
        <dbReference type="ARBA" id="ARBA00022723"/>
    </source>
</evidence>
<dbReference type="Proteomes" id="UP000199136">
    <property type="component" value="Unassembled WGS sequence"/>
</dbReference>
<dbReference type="InterPro" id="IPR020583">
    <property type="entry name" value="Inositol_monoP_metal-BS"/>
</dbReference>
<comment type="pathway">
    <text evidence="2">Polyol metabolism; myo-inositol biosynthesis; myo-inositol from D-glucose 6-phosphate: step 2/2.</text>
</comment>
<keyword evidence="8" id="KW-1185">Reference proteome</keyword>
<feature type="binding site" evidence="6">
    <location>
        <position position="90"/>
    </location>
    <ligand>
        <name>Mg(2+)</name>
        <dbReference type="ChEBI" id="CHEBI:18420"/>
        <label>2</label>
    </ligand>
</feature>
<dbReference type="GO" id="GO:0046854">
    <property type="term" value="P:phosphatidylinositol phosphate biosynthetic process"/>
    <property type="evidence" value="ECO:0007669"/>
    <property type="project" value="InterPro"/>
</dbReference>
<dbReference type="GO" id="GO:0006021">
    <property type="term" value="P:inositol biosynthetic process"/>
    <property type="evidence" value="ECO:0007669"/>
    <property type="project" value="UniProtKB-UniPathway"/>
</dbReference>
<dbReference type="GO" id="GO:0046872">
    <property type="term" value="F:metal ion binding"/>
    <property type="evidence" value="ECO:0007669"/>
    <property type="project" value="UniProtKB-KW"/>
</dbReference>
<dbReference type="FunFam" id="3.30.540.10:FF:000003">
    <property type="entry name" value="Inositol-1-monophosphatase"/>
    <property type="match status" value="1"/>
</dbReference>
<evidence type="ECO:0000313" key="7">
    <source>
        <dbReference type="EMBL" id="SFQ45739.1"/>
    </source>
</evidence>
<dbReference type="Gene3D" id="3.40.190.80">
    <property type="match status" value="1"/>
</dbReference>
<dbReference type="InterPro" id="IPR020552">
    <property type="entry name" value="Inositol_monoPase_Li-sen"/>
</dbReference>
<keyword evidence="4" id="KW-0378">Hydrolase</keyword>
<proteinExistence type="predicted"/>
<evidence type="ECO:0000256" key="1">
    <source>
        <dbReference type="ARBA" id="ARBA00001946"/>
    </source>
</evidence>
<feature type="binding site" evidence="6">
    <location>
        <position position="210"/>
    </location>
    <ligand>
        <name>Mg(2+)</name>
        <dbReference type="ChEBI" id="CHEBI:18420"/>
        <label>1</label>
        <note>catalytic</note>
    </ligand>
</feature>
<dbReference type="PROSITE" id="PS00629">
    <property type="entry name" value="IMP_1"/>
    <property type="match status" value="1"/>
</dbReference>
<dbReference type="CDD" id="cd01637">
    <property type="entry name" value="IMPase_like"/>
    <property type="match status" value="1"/>
</dbReference>
<feature type="binding site" evidence="6">
    <location>
        <position position="69"/>
    </location>
    <ligand>
        <name>Mg(2+)</name>
        <dbReference type="ChEBI" id="CHEBI:18420"/>
        <label>1</label>
        <note>catalytic</note>
    </ligand>
</feature>
<evidence type="ECO:0000256" key="6">
    <source>
        <dbReference type="PIRSR" id="PIRSR600760-2"/>
    </source>
</evidence>
<dbReference type="SUPFAM" id="SSF56655">
    <property type="entry name" value="Carbohydrate phosphatase"/>
    <property type="match status" value="1"/>
</dbReference>